<accession>A0A6C0RFK4</accession>
<protein>
    <submittedName>
        <fullName evidence="2">Uncharacterized protein</fullName>
    </submittedName>
</protein>
<dbReference type="EMBL" id="CP048409">
    <property type="protein sequence ID" value="QIA07851.1"/>
    <property type="molecule type" value="Genomic_DNA"/>
</dbReference>
<feature type="region of interest" description="Disordered" evidence="1">
    <location>
        <begin position="1"/>
        <end position="23"/>
    </location>
</feature>
<sequence>MKDYERTEKTPKGRKDSSGVMNQNFSKVSETLEKLLQQQTFRSFTNPKAFQAQKKETEKQHKVLKTKKQTEPTVRFCYKPPGNVANHREMPLNHPEMVENQAELEQTKQKCNKPVRSGKNRPEMQHYHVVSHFCSVFSISGRNFLKKQDSL</sequence>
<dbReference type="AlphaFoldDB" id="A0A6C0RFK4"/>
<proteinExistence type="predicted"/>
<evidence type="ECO:0000256" key="1">
    <source>
        <dbReference type="SAM" id="MobiDB-lite"/>
    </source>
</evidence>
<evidence type="ECO:0000313" key="2">
    <source>
        <dbReference type="EMBL" id="QIA07851.1"/>
    </source>
</evidence>
<dbReference type="RefSeq" id="WP_163345772.1">
    <property type="nucleotide sequence ID" value="NZ_CP048409.1"/>
</dbReference>
<keyword evidence="3" id="KW-1185">Reference proteome</keyword>
<name>A0A6C0RFK4_9BACT</name>
<feature type="region of interest" description="Disordered" evidence="1">
    <location>
        <begin position="46"/>
        <end position="66"/>
    </location>
</feature>
<reference evidence="2 3" key="1">
    <citation type="submission" date="2020-02" db="EMBL/GenBank/DDBJ databases">
        <title>Genome sequencing for Draconibacterium sp. strain M1.</title>
        <authorList>
            <person name="Park S.-J."/>
        </authorList>
    </citation>
    <scope>NUCLEOTIDE SEQUENCE [LARGE SCALE GENOMIC DNA]</scope>
    <source>
        <strain evidence="2 3">M1</strain>
    </source>
</reference>
<dbReference type="KEGG" id="drc:G0Q07_08970"/>
<dbReference type="Proteomes" id="UP000474630">
    <property type="component" value="Chromosome"/>
</dbReference>
<evidence type="ECO:0000313" key="3">
    <source>
        <dbReference type="Proteomes" id="UP000474630"/>
    </source>
</evidence>
<feature type="compositionally biased region" description="Basic and acidic residues" evidence="1">
    <location>
        <begin position="1"/>
        <end position="17"/>
    </location>
</feature>
<organism evidence="2 3">
    <name type="scientific">Draconibacterium halophilum</name>
    <dbReference type="NCBI Taxonomy" id="2706887"/>
    <lineage>
        <taxon>Bacteria</taxon>
        <taxon>Pseudomonadati</taxon>
        <taxon>Bacteroidota</taxon>
        <taxon>Bacteroidia</taxon>
        <taxon>Marinilabiliales</taxon>
        <taxon>Prolixibacteraceae</taxon>
        <taxon>Draconibacterium</taxon>
    </lineage>
</organism>
<gene>
    <name evidence="2" type="ORF">G0Q07_08970</name>
</gene>